<keyword evidence="1" id="KW-0479">Metal-binding</keyword>
<dbReference type="GO" id="GO:0003676">
    <property type="term" value="F:nucleic acid binding"/>
    <property type="evidence" value="ECO:0007669"/>
    <property type="project" value="InterPro"/>
</dbReference>
<sequence length="286" mass="31681">MESKKPTEPERKKWDKGDFAAKAREKDQQAYQHAKARDAAAAEGARGHTSAALAIPNQSCSRQPCLLDRQPPHPFPRHPLAPHVPPPHHGSPANPSLSPGKRYRPDQDLPRPTGLAQQHVNLGLDKDIGKTMLVSQTTTGKGPRGAGFYCDLCNRTLKDSLSYLDHLNSRFHLSKLGQGTHVARSTVEQVRQRIAELREQTKNKVDAKNYDFAKRLAVVRGAEEAKRQARKDERKKRKEKEREKDKMGKVGVLDASDRGAVGAAVDEQMSMEAMMGFGGFGSGKKR</sequence>
<protein>
    <recommendedName>
        <fullName evidence="6">C2H2-type domain-containing protein</fullName>
    </recommendedName>
</protein>
<feature type="domain" description="C2H2-type" evidence="6">
    <location>
        <begin position="150"/>
        <end position="172"/>
    </location>
</feature>
<dbReference type="RefSeq" id="XP_028478514.1">
    <property type="nucleotide sequence ID" value="XM_028622062.1"/>
</dbReference>
<dbReference type="GO" id="GO:0008270">
    <property type="term" value="F:zinc ion binding"/>
    <property type="evidence" value="ECO:0007669"/>
    <property type="project" value="UniProtKB-KW"/>
</dbReference>
<feature type="compositionally biased region" description="Pro residues" evidence="5">
    <location>
        <begin position="72"/>
        <end position="89"/>
    </location>
</feature>
<evidence type="ECO:0000256" key="4">
    <source>
        <dbReference type="ARBA" id="ARBA00023242"/>
    </source>
</evidence>
<evidence type="ECO:0000256" key="3">
    <source>
        <dbReference type="ARBA" id="ARBA00022833"/>
    </source>
</evidence>
<feature type="region of interest" description="Disordered" evidence="5">
    <location>
        <begin position="1"/>
        <end position="114"/>
    </location>
</feature>
<feature type="compositionally biased region" description="Basic and acidic residues" evidence="5">
    <location>
        <begin position="223"/>
        <end position="232"/>
    </location>
</feature>
<accession>A0A427Y1N3</accession>
<dbReference type="PROSITE" id="PS00028">
    <property type="entry name" value="ZINC_FINGER_C2H2_1"/>
    <property type="match status" value="1"/>
</dbReference>
<evidence type="ECO:0000256" key="5">
    <source>
        <dbReference type="SAM" id="MobiDB-lite"/>
    </source>
</evidence>
<dbReference type="GeneID" id="39591199"/>
<dbReference type="InterPro" id="IPR003604">
    <property type="entry name" value="Matrin/U1-like-C_Znf_C2H2"/>
</dbReference>
<dbReference type="PANTHER" id="PTHR45986">
    <property type="entry name" value="ZINC FINGER MATRIN-TYPE PROTEIN 2"/>
    <property type="match status" value="1"/>
</dbReference>
<dbReference type="InterPro" id="IPR040107">
    <property type="entry name" value="Snu23"/>
</dbReference>
<dbReference type="Proteomes" id="UP000279236">
    <property type="component" value="Unassembled WGS sequence"/>
</dbReference>
<dbReference type="STRING" id="105984.A0A427Y1N3"/>
<keyword evidence="4" id="KW-0539">Nucleus</keyword>
<evidence type="ECO:0000313" key="8">
    <source>
        <dbReference type="Proteomes" id="UP000279236"/>
    </source>
</evidence>
<feature type="compositionally biased region" description="Basic and acidic residues" evidence="5">
    <location>
        <begin position="1"/>
        <end position="28"/>
    </location>
</feature>
<evidence type="ECO:0000256" key="2">
    <source>
        <dbReference type="ARBA" id="ARBA00022771"/>
    </source>
</evidence>
<feature type="region of interest" description="Disordered" evidence="5">
    <location>
        <begin position="223"/>
        <end position="253"/>
    </location>
</feature>
<evidence type="ECO:0000259" key="6">
    <source>
        <dbReference type="PROSITE" id="PS00028"/>
    </source>
</evidence>
<dbReference type="GO" id="GO:0005681">
    <property type="term" value="C:spliceosomal complex"/>
    <property type="evidence" value="ECO:0007669"/>
    <property type="project" value="InterPro"/>
</dbReference>
<comment type="caution">
    <text evidence="7">The sequence shown here is derived from an EMBL/GenBank/DDBJ whole genome shotgun (WGS) entry which is preliminary data.</text>
</comment>
<keyword evidence="8" id="KW-1185">Reference proteome</keyword>
<evidence type="ECO:0000313" key="7">
    <source>
        <dbReference type="EMBL" id="RSH85066.1"/>
    </source>
</evidence>
<keyword evidence="3" id="KW-0862">Zinc</keyword>
<dbReference type="PANTHER" id="PTHR45986:SF1">
    <property type="entry name" value="ZINC FINGER MATRIN-TYPE PROTEIN 2"/>
    <property type="match status" value="1"/>
</dbReference>
<dbReference type="EMBL" id="RSCE01000003">
    <property type="protein sequence ID" value="RSH85066.1"/>
    <property type="molecule type" value="Genomic_DNA"/>
</dbReference>
<reference evidence="7 8" key="1">
    <citation type="submission" date="2018-11" db="EMBL/GenBank/DDBJ databases">
        <title>Genome sequence of Apiotrichum porosum DSM 27194.</title>
        <authorList>
            <person name="Aliyu H."/>
            <person name="Gorte O."/>
            <person name="Ochsenreither K."/>
        </authorList>
    </citation>
    <scope>NUCLEOTIDE SEQUENCE [LARGE SCALE GENOMIC DNA]</scope>
    <source>
        <strain evidence="7 8">DSM 27194</strain>
    </source>
</reference>
<name>A0A427Y1N3_9TREE</name>
<feature type="compositionally biased region" description="Low complexity" evidence="5">
    <location>
        <begin position="41"/>
        <end position="52"/>
    </location>
</feature>
<dbReference type="OrthoDB" id="30343at2759"/>
<dbReference type="SMART" id="SM00451">
    <property type="entry name" value="ZnF_U1"/>
    <property type="match status" value="1"/>
</dbReference>
<dbReference type="InterPro" id="IPR013087">
    <property type="entry name" value="Znf_C2H2_type"/>
</dbReference>
<dbReference type="GO" id="GO:0046540">
    <property type="term" value="C:U4/U6 x U5 tri-snRNP complex"/>
    <property type="evidence" value="ECO:0007669"/>
    <property type="project" value="TreeGrafter"/>
</dbReference>
<dbReference type="GO" id="GO:0000398">
    <property type="term" value="P:mRNA splicing, via spliceosome"/>
    <property type="evidence" value="ECO:0007669"/>
    <property type="project" value="InterPro"/>
</dbReference>
<dbReference type="Pfam" id="PF12874">
    <property type="entry name" value="zf-met"/>
    <property type="match status" value="1"/>
</dbReference>
<evidence type="ECO:0000256" key="1">
    <source>
        <dbReference type="ARBA" id="ARBA00022723"/>
    </source>
</evidence>
<gene>
    <name evidence="7" type="ORF">EHS24_006656</name>
</gene>
<dbReference type="AlphaFoldDB" id="A0A427Y1N3"/>
<organism evidence="7 8">
    <name type="scientific">Apiotrichum porosum</name>
    <dbReference type="NCBI Taxonomy" id="105984"/>
    <lineage>
        <taxon>Eukaryota</taxon>
        <taxon>Fungi</taxon>
        <taxon>Dikarya</taxon>
        <taxon>Basidiomycota</taxon>
        <taxon>Agaricomycotina</taxon>
        <taxon>Tremellomycetes</taxon>
        <taxon>Trichosporonales</taxon>
        <taxon>Trichosporonaceae</taxon>
        <taxon>Apiotrichum</taxon>
    </lineage>
</organism>
<dbReference type="SUPFAM" id="SSF57667">
    <property type="entry name" value="beta-beta-alpha zinc fingers"/>
    <property type="match status" value="1"/>
</dbReference>
<proteinExistence type="predicted"/>
<keyword evidence="2" id="KW-0863">Zinc-finger</keyword>
<dbReference type="InterPro" id="IPR036236">
    <property type="entry name" value="Znf_C2H2_sf"/>
</dbReference>